<reference evidence="3 4" key="1">
    <citation type="journal article" date="2018" name="BMC Genomics">
        <title>Comparative genome analyses reveal sequence features reflecting distinct modes of host-adaptation between dicot and monocot powdery mildew.</title>
        <authorList>
            <person name="Wu Y."/>
            <person name="Ma X."/>
            <person name="Pan Z."/>
            <person name="Kale S.D."/>
            <person name="Song Y."/>
            <person name="King H."/>
            <person name="Zhang Q."/>
            <person name="Presley C."/>
            <person name="Deng X."/>
            <person name="Wei C.I."/>
            <person name="Xiao S."/>
        </authorList>
    </citation>
    <scope>NUCLEOTIDE SEQUENCE [LARGE SCALE GENOMIC DNA]</scope>
    <source>
        <strain evidence="3">UCSC1</strain>
    </source>
</reference>
<organism evidence="3 4">
    <name type="scientific">Golovinomyces cichoracearum</name>
    <dbReference type="NCBI Taxonomy" id="62708"/>
    <lineage>
        <taxon>Eukaryota</taxon>
        <taxon>Fungi</taxon>
        <taxon>Dikarya</taxon>
        <taxon>Ascomycota</taxon>
        <taxon>Pezizomycotina</taxon>
        <taxon>Leotiomycetes</taxon>
        <taxon>Erysiphales</taxon>
        <taxon>Erysiphaceae</taxon>
        <taxon>Golovinomyces</taxon>
    </lineage>
</organism>
<dbReference type="EMBL" id="MCBR01007314">
    <property type="protein sequence ID" value="RKF76280.1"/>
    <property type="molecule type" value="Genomic_DNA"/>
</dbReference>
<feature type="region of interest" description="Disordered" evidence="1">
    <location>
        <begin position="1"/>
        <end position="21"/>
    </location>
</feature>
<evidence type="ECO:0000259" key="2">
    <source>
        <dbReference type="Pfam" id="PF26118"/>
    </source>
</evidence>
<feature type="domain" description="DUF8035" evidence="2">
    <location>
        <begin position="665"/>
        <end position="717"/>
    </location>
</feature>
<feature type="region of interest" description="Disordered" evidence="1">
    <location>
        <begin position="262"/>
        <end position="376"/>
    </location>
</feature>
<evidence type="ECO:0000313" key="3">
    <source>
        <dbReference type="EMBL" id="RKF76280.1"/>
    </source>
</evidence>
<name>A0A420INZ2_9PEZI</name>
<feature type="compositionally biased region" description="Basic and acidic residues" evidence="1">
    <location>
        <begin position="503"/>
        <end position="516"/>
    </location>
</feature>
<dbReference type="OrthoDB" id="5418088at2759"/>
<feature type="compositionally biased region" description="Basic and acidic residues" evidence="1">
    <location>
        <begin position="298"/>
        <end position="342"/>
    </location>
</feature>
<feature type="compositionally biased region" description="Pro residues" evidence="1">
    <location>
        <begin position="267"/>
        <end position="278"/>
    </location>
</feature>
<feature type="compositionally biased region" description="Basic and acidic residues" evidence="1">
    <location>
        <begin position="767"/>
        <end position="796"/>
    </location>
</feature>
<dbReference type="PANTHER" id="PTHR42081:SF2">
    <property type="entry name" value="NIPPED-B-LIKE PROTEIN B"/>
    <property type="match status" value="1"/>
</dbReference>
<dbReference type="InterPro" id="IPR058348">
    <property type="entry name" value="DUF8035"/>
</dbReference>
<feature type="compositionally biased region" description="Basic and acidic residues" evidence="1">
    <location>
        <begin position="455"/>
        <end position="480"/>
    </location>
</feature>
<feature type="compositionally biased region" description="Polar residues" evidence="1">
    <location>
        <begin position="563"/>
        <end position="573"/>
    </location>
</feature>
<sequence length="807" mass="93728">MDWYQRDTVRPRTPPPYNPPHTSLPIAINGNLPAEMHHQNIPVPRREIINNPVNNNLNASTVNTTYPLRAESPKRASIQGGRPRGSTLDSQNYPIHLLNTANQQQWPSIHPNNVRRPESMNRAMDSDYTTIPKPIWSETQQQIRPHQSNWGHDHVPNNHIAMRPRVQPQTTNFIRHPEGVGQEYGDEGFRYTNPQDLVQYDLEHSYNGPRTYTDGFRVEENIRPRSISAYEELVTAKTGHPRDHGPPPTSRGFDRIQVQAWDEPLKRIPPLPQVPTAPDPRLAREGKNRPVSVGPIDIPDRARRLSHHNREPQLEPRDDLHDTRVSRRRDQSIHGRYDDTVEQRGFGIRPKIYERHEKNDKGDPTDQSLSKPKKEYRGRDVLAAGLSIASAALGITAVRNASRDEYRLREEEEIQRRKESQQEIRRQRDLIDVESTDSRSSRDSKSRSRVKSNRHTKENPGKRDKNKNESEIRDSREQHLSHRRSGRTSSDEEIQNRRGRSRKDHDPEIRDHEPHLKHSRSRRLSSDEEYVHSGHGHSRKDKEPASNLGFNPRDTTDLKALQQALQNSSAPETRNTRREDSSVSSKKSTDKDTNEIRIIVNERKPVKASDTQQPRVVSPPREKTEEKPVKGILRQPREKFPEDPVPMREGVAPLKDAKKNGIPPDARWTKISRRLVNPEALEIGKERYEARQDFVIVLRVLTREEVQRYADLTQKIRLSHEEEEKKAEASRLENFRARFDLNRRGRPGFENHHQNQSYGRPVADTPESDKDWMSDREVLRNERDRNNHHSDWDSGRQRGIHSVYPLN</sequence>
<accession>A0A420INZ2</accession>
<evidence type="ECO:0000313" key="4">
    <source>
        <dbReference type="Proteomes" id="UP000285405"/>
    </source>
</evidence>
<feature type="region of interest" description="Disordered" evidence="1">
    <location>
        <begin position="409"/>
        <end position="629"/>
    </location>
</feature>
<feature type="compositionally biased region" description="Basic and acidic residues" evidence="1">
    <location>
        <begin position="743"/>
        <end position="753"/>
    </location>
</feature>
<comment type="caution">
    <text evidence="3">The sequence shown here is derived from an EMBL/GenBank/DDBJ whole genome shotgun (WGS) entry which is preliminary data.</text>
</comment>
<dbReference type="PANTHER" id="PTHR42081">
    <property type="entry name" value="ZINC FINGER PROTEIN DHHC DOMAIN CONTAINING PROTEIN"/>
    <property type="match status" value="1"/>
</dbReference>
<dbReference type="Proteomes" id="UP000285405">
    <property type="component" value="Unassembled WGS sequence"/>
</dbReference>
<protein>
    <submittedName>
        <fullName evidence="3">Zinc finger protein DHHC domain containing protein</fullName>
    </submittedName>
</protein>
<feature type="compositionally biased region" description="Basic and acidic residues" evidence="1">
    <location>
        <begin position="1"/>
        <end position="10"/>
    </location>
</feature>
<dbReference type="Pfam" id="PF26118">
    <property type="entry name" value="DUF8035"/>
    <property type="match status" value="1"/>
</dbReference>
<dbReference type="AlphaFoldDB" id="A0A420INZ2"/>
<feature type="compositionally biased region" description="Basic and acidic residues" evidence="1">
    <location>
        <begin position="351"/>
        <end position="364"/>
    </location>
</feature>
<feature type="region of interest" description="Disordered" evidence="1">
    <location>
        <begin position="743"/>
        <end position="807"/>
    </location>
</feature>
<feature type="compositionally biased region" description="Basic and acidic residues" evidence="1">
    <location>
        <begin position="409"/>
        <end position="446"/>
    </location>
</feature>
<gene>
    <name evidence="3" type="ORF">GcC1_073006</name>
</gene>
<evidence type="ECO:0000256" key="1">
    <source>
        <dbReference type="SAM" id="MobiDB-lite"/>
    </source>
</evidence>
<proteinExistence type="predicted"/>
<feature type="compositionally biased region" description="Basic and acidic residues" evidence="1">
    <location>
        <begin position="574"/>
        <end position="607"/>
    </location>
</feature>
<feature type="compositionally biased region" description="Basic and acidic residues" evidence="1">
    <location>
        <begin position="620"/>
        <end position="629"/>
    </location>
</feature>